<evidence type="ECO:0000256" key="1">
    <source>
        <dbReference type="SAM" id="Phobius"/>
    </source>
</evidence>
<feature type="non-terminal residue" evidence="2">
    <location>
        <position position="1"/>
    </location>
</feature>
<dbReference type="AlphaFoldDB" id="A0A382YA92"/>
<protein>
    <submittedName>
        <fullName evidence="2">Uncharacterized protein</fullName>
    </submittedName>
</protein>
<sequence length="72" mass="8606">HAFRHLTGGNENCFTCPQGKEKIRYKIWKTVSKLNSRHMFWAWISMIWVAFTDIYVRMVSKGIWIDLNSWGN</sequence>
<accession>A0A382YA92</accession>
<name>A0A382YA92_9ZZZZ</name>
<keyword evidence="1" id="KW-1133">Transmembrane helix</keyword>
<proteinExistence type="predicted"/>
<reference evidence="2" key="1">
    <citation type="submission" date="2018-05" db="EMBL/GenBank/DDBJ databases">
        <authorList>
            <person name="Lanie J.A."/>
            <person name="Ng W.-L."/>
            <person name="Kazmierczak K.M."/>
            <person name="Andrzejewski T.M."/>
            <person name="Davidsen T.M."/>
            <person name="Wayne K.J."/>
            <person name="Tettelin H."/>
            <person name="Glass J.I."/>
            <person name="Rusch D."/>
            <person name="Podicherti R."/>
            <person name="Tsui H.-C.T."/>
            <person name="Winkler M.E."/>
        </authorList>
    </citation>
    <scope>NUCLEOTIDE SEQUENCE</scope>
</reference>
<keyword evidence="1" id="KW-0472">Membrane</keyword>
<dbReference type="EMBL" id="UINC01174198">
    <property type="protein sequence ID" value="SVD80203.1"/>
    <property type="molecule type" value="Genomic_DNA"/>
</dbReference>
<keyword evidence="1" id="KW-0812">Transmembrane</keyword>
<evidence type="ECO:0000313" key="2">
    <source>
        <dbReference type="EMBL" id="SVD80203.1"/>
    </source>
</evidence>
<feature type="transmembrane region" description="Helical" evidence="1">
    <location>
        <begin position="38"/>
        <end position="56"/>
    </location>
</feature>
<gene>
    <name evidence="2" type="ORF">METZ01_LOCUS433057</name>
</gene>
<organism evidence="2">
    <name type="scientific">marine metagenome</name>
    <dbReference type="NCBI Taxonomy" id="408172"/>
    <lineage>
        <taxon>unclassified sequences</taxon>
        <taxon>metagenomes</taxon>
        <taxon>ecological metagenomes</taxon>
    </lineage>
</organism>